<dbReference type="OrthoDB" id="9794387at2"/>
<evidence type="ECO:0000313" key="6">
    <source>
        <dbReference type="Proteomes" id="UP000004478"/>
    </source>
</evidence>
<dbReference type="PRINTS" id="PR00081">
    <property type="entry name" value="GDHRDH"/>
</dbReference>
<dbReference type="GO" id="GO:0005737">
    <property type="term" value="C:cytoplasm"/>
    <property type="evidence" value="ECO:0007669"/>
    <property type="project" value="UniProtKB-SubCell"/>
</dbReference>
<evidence type="ECO:0000256" key="4">
    <source>
        <dbReference type="ARBA" id="ARBA00023002"/>
    </source>
</evidence>
<dbReference type="PROSITE" id="PS00061">
    <property type="entry name" value="ADH_SHORT"/>
    <property type="match status" value="1"/>
</dbReference>
<evidence type="ECO:0000313" key="5">
    <source>
        <dbReference type="EMBL" id="EKB49046.1"/>
    </source>
</evidence>
<keyword evidence="2" id="KW-0963">Cytoplasm</keyword>
<reference evidence="5 6" key="1">
    <citation type="journal article" date="2012" name="J. Bacteriol.">
        <title>Draft Genome Sequence of Cecembia lonarensis Strain LW9T, Isolated from Lonar Lake, a Haloalkaline Lake in India.</title>
        <authorList>
            <person name="Shivaji S."/>
            <person name="Ara S."/>
            <person name="Singh A."/>
            <person name="Pinnaka A.K."/>
        </authorList>
    </citation>
    <scope>NUCLEOTIDE SEQUENCE [LARGE SCALE GENOMIC DNA]</scope>
    <source>
        <strain evidence="5 6">LW9</strain>
    </source>
</reference>
<evidence type="ECO:0000256" key="3">
    <source>
        <dbReference type="ARBA" id="ARBA00022857"/>
    </source>
</evidence>
<protein>
    <submittedName>
        <fullName evidence="5">Benzil reductase</fullName>
        <ecNumber evidence="5">1.1.1.-</ecNumber>
    </submittedName>
</protein>
<dbReference type="RefSeq" id="WP_009185341.1">
    <property type="nucleotide sequence ID" value="NZ_AMGM01000034.1"/>
</dbReference>
<dbReference type="InterPro" id="IPR002347">
    <property type="entry name" value="SDR_fam"/>
</dbReference>
<proteinExistence type="predicted"/>
<keyword evidence="3" id="KW-0521">NADP</keyword>
<keyword evidence="6" id="KW-1185">Reference proteome</keyword>
<evidence type="ECO:0000256" key="2">
    <source>
        <dbReference type="ARBA" id="ARBA00022490"/>
    </source>
</evidence>
<organism evidence="5 6">
    <name type="scientific">Cecembia lonarensis (strain CCUG 58316 / KCTC 22772 / LW9)</name>
    <dbReference type="NCBI Taxonomy" id="1225176"/>
    <lineage>
        <taxon>Bacteria</taxon>
        <taxon>Pseudomonadati</taxon>
        <taxon>Bacteroidota</taxon>
        <taxon>Cytophagia</taxon>
        <taxon>Cytophagales</taxon>
        <taxon>Cyclobacteriaceae</taxon>
        <taxon>Cecembia</taxon>
    </lineage>
</organism>
<dbReference type="Pfam" id="PF00106">
    <property type="entry name" value="adh_short"/>
    <property type="match status" value="1"/>
</dbReference>
<dbReference type="Gene3D" id="3.40.50.720">
    <property type="entry name" value="NAD(P)-binding Rossmann-like Domain"/>
    <property type="match status" value="1"/>
</dbReference>
<dbReference type="GO" id="GO:0006729">
    <property type="term" value="P:tetrahydrobiopterin biosynthetic process"/>
    <property type="evidence" value="ECO:0007669"/>
    <property type="project" value="TreeGrafter"/>
</dbReference>
<name>K1L2K2_CECL9</name>
<dbReference type="SUPFAM" id="SSF51735">
    <property type="entry name" value="NAD(P)-binding Rossmann-fold domains"/>
    <property type="match status" value="1"/>
</dbReference>
<dbReference type="EC" id="1.1.1.-" evidence="5"/>
<accession>K1L2K2</accession>
<dbReference type="InterPro" id="IPR051721">
    <property type="entry name" value="Biopterin_syn/organic_redct"/>
</dbReference>
<dbReference type="PANTHER" id="PTHR44085:SF2">
    <property type="entry name" value="SEPIAPTERIN REDUCTASE"/>
    <property type="match status" value="1"/>
</dbReference>
<comment type="caution">
    <text evidence="5">The sequence shown here is derived from an EMBL/GenBank/DDBJ whole genome shotgun (WGS) entry which is preliminary data.</text>
</comment>
<comment type="subcellular location">
    <subcellularLocation>
        <location evidence="1">Cytoplasm</location>
    </subcellularLocation>
</comment>
<dbReference type="InterPro" id="IPR020904">
    <property type="entry name" value="Sc_DH/Rdtase_CS"/>
</dbReference>
<dbReference type="Proteomes" id="UP000004478">
    <property type="component" value="Unassembled WGS sequence"/>
</dbReference>
<dbReference type="PANTHER" id="PTHR44085">
    <property type="entry name" value="SEPIAPTERIN REDUCTASE"/>
    <property type="match status" value="1"/>
</dbReference>
<keyword evidence="4 5" id="KW-0560">Oxidoreductase</keyword>
<dbReference type="EMBL" id="AMGM01000034">
    <property type="protein sequence ID" value="EKB49046.1"/>
    <property type="molecule type" value="Genomic_DNA"/>
</dbReference>
<gene>
    <name evidence="5" type="primary">yueD</name>
    <name evidence="5" type="ORF">B879_02312</name>
</gene>
<evidence type="ECO:0000256" key="1">
    <source>
        <dbReference type="ARBA" id="ARBA00004496"/>
    </source>
</evidence>
<sequence>MSNNALYIVTGSSKGIGQALVQQLLENPDNQVIGVARSQEALPHPRFQAITIDLSNFQEILDHINGIFPEGDFWKVVLVNNAGWIGEIEHLGKMSPESIYKTFVLNTIAPTLLMNAFIKKYGDQKDKQRLIINISSGAAKKAVDGWACYSSSKAAINMLSEAAALEAELDETGIRVFSVAPGVVDTAMQSDIRAADKKAFSLLDKFVGLKENQQLSTPEYSASKLIELMDKPNKFPAVLQDVREY</sequence>
<dbReference type="InterPro" id="IPR036291">
    <property type="entry name" value="NAD(P)-bd_dom_sf"/>
</dbReference>
<dbReference type="AlphaFoldDB" id="K1L2K2"/>
<dbReference type="GO" id="GO:0004757">
    <property type="term" value="F:sepiapterin reductase (NADP+) activity"/>
    <property type="evidence" value="ECO:0007669"/>
    <property type="project" value="TreeGrafter"/>
</dbReference>